<name>A0A9N7VGV8_PLEPL</name>
<accession>A0A9N7VGV8</accession>
<dbReference type="Proteomes" id="UP001153269">
    <property type="component" value="Unassembled WGS sequence"/>
</dbReference>
<dbReference type="AlphaFoldDB" id="A0A9N7VGV8"/>
<proteinExistence type="predicted"/>
<gene>
    <name evidence="1" type="ORF">PLEPLA_LOCUS36955</name>
</gene>
<organism evidence="1 2">
    <name type="scientific">Pleuronectes platessa</name>
    <name type="common">European plaice</name>
    <dbReference type="NCBI Taxonomy" id="8262"/>
    <lineage>
        <taxon>Eukaryota</taxon>
        <taxon>Metazoa</taxon>
        <taxon>Chordata</taxon>
        <taxon>Craniata</taxon>
        <taxon>Vertebrata</taxon>
        <taxon>Euteleostomi</taxon>
        <taxon>Actinopterygii</taxon>
        <taxon>Neopterygii</taxon>
        <taxon>Teleostei</taxon>
        <taxon>Neoteleostei</taxon>
        <taxon>Acanthomorphata</taxon>
        <taxon>Carangaria</taxon>
        <taxon>Pleuronectiformes</taxon>
        <taxon>Pleuronectoidei</taxon>
        <taxon>Pleuronectidae</taxon>
        <taxon>Pleuronectes</taxon>
    </lineage>
</organism>
<protein>
    <submittedName>
        <fullName evidence="1">Uncharacterized protein</fullName>
    </submittedName>
</protein>
<evidence type="ECO:0000313" key="1">
    <source>
        <dbReference type="EMBL" id="CAB1449274.1"/>
    </source>
</evidence>
<sequence length="99" mass="11224">MIDGWMKRGRIGQTDREHGPIEAPFFAILPPPALTIHHPASDTVSFPLCTYVPLPPPPRRIIPQHQPSVRPRESLPLSHLLSFLFIWALHLPLLPHPLQ</sequence>
<dbReference type="EMBL" id="CADEAL010004009">
    <property type="protein sequence ID" value="CAB1449274.1"/>
    <property type="molecule type" value="Genomic_DNA"/>
</dbReference>
<keyword evidence="2" id="KW-1185">Reference proteome</keyword>
<evidence type="ECO:0000313" key="2">
    <source>
        <dbReference type="Proteomes" id="UP001153269"/>
    </source>
</evidence>
<comment type="caution">
    <text evidence="1">The sequence shown here is derived from an EMBL/GenBank/DDBJ whole genome shotgun (WGS) entry which is preliminary data.</text>
</comment>
<reference evidence="1" key="1">
    <citation type="submission" date="2020-03" db="EMBL/GenBank/DDBJ databases">
        <authorList>
            <person name="Weist P."/>
        </authorList>
    </citation>
    <scope>NUCLEOTIDE SEQUENCE</scope>
</reference>